<reference evidence="1" key="1">
    <citation type="submission" date="2020-12" db="EMBL/GenBank/DDBJ databases">
        <title>Genomic characterization of non-nitrogen-fixing Frankia strains.</title>
        <authorList>
            <person name="Carlos-Shanley C."/>
            <person name="Guerra T."/>
            <person name="Hahn D."/>
        </authorList>
    </citation>
    <scope>NUCLEOTIDE SEQUENCE</scope>
    <source>
        <strain evidence="1">CN6</strain>
    </source>
</reference>
<evidence type="ECO:0000313" key="1">
    <source>
        <dbReference type="EMBL" id="MBL7627888.1"/>
    </source>
</evidence>
<keyword evidence="2" id="KW-1185">Reference proteome</keyword>
<protein>
    <submittedName>
        <fullName evidence="1">Uncharacterized protein</fullName>
    </submittedName>
</protein>
<dbReference type="RefSeq" id="WP_203001000.1">
    <property type="nucleotide sequence ID" value="NZ_JADWYU010000199.1"/>
</dbReference>
<name>A0A937R8Z9_9ACTN</name>
<proteinExistence type="predicted"/>
<evidence type="ECO:0000313" key="2">
    <source>
        <dbReference type="Proteomes" id="UP000604475"/>
    </source>
</evidence>
<organism evidence="1 2">
    <name type="scientific">Frankia nepalensis</name>
    <dbReference type="NCBI Taxonomy" id="1836974"/>
    <lineage>
        <taxon>Bacteria</taxon>
        <taxon>Bacillati</taxon>
        <taxon>Actinomycetota</taxon>
        <taxon>Actinomycetes</taxon>
        <taxon>Frankiales</taxon>
        <taxon>Frankiaceae</taxon>
        <taxon>Frankia</taxon>
    </lineage>
</organism>
<dbReference type="Proteomes" id="UP000604475">
    <property type="component" value="Unassembled WGS sequence"/>
</dbReference>
<dbReference type="AlphaFoldDB" id="A0A937R8Z9"/>
<dbReference type="EMBL" id="JAEACQ010000164">
    <property type="protein sequence ID" value="MBL7627888.1"/>
    <property type="molecule type" value="Genomic_DNA"/>
</dbReference>
<sequence length="109" mass="11814">MASDETTVAVSVVMLIRRELEDDYVGIWKVPWHIRRALPNAGDDQVQKIAASILGDLVAADVALGDLDEETGTFLPWLATGAAEKVMAAWRDLGRDPNIGDVAWLAKNG</sequence>
<comment type="caution">
    <text evidence="1">The sequence shown here is derived from an EMBL/GenBank/DDBJ whole genome shotgun (WGS) entry which is preliminary data.</text>
</comment>
<accession>A0A937R8Z9</accession>
<gene>
    <name evidence="1" type="ORF">I7412_12025</name>
</gene>